<keyword evidence="3 5" id="KW-1133">Transmembrane helix</keyword>
<dbReference type="GO" id="GO:0005886">
    <property type="term" value="C:plasma membrane"/>
    <property type="evidence" value="ECO:0007669"/>
    <property type="project" value="InterPro"/>
</dbReference>
<evidence type="ECO:0000259" key="6">
    <source>
        <dbReference type="Pfam" id="PF04357"/>
    </source>
</evidence>
<keyword evidence="2 5" id="KW-0812">Transmembrane</keyword>
<dbReference type="Pfam" id="PF04357">
    <property type="entry name" value="TamB"/>
    <property type="match status" value="1"/>
</dbReference>
<evidence type="ECO:0000256" key="4">
    <source>
        <dbReference type="ARBA" id="ARBA00023136"/>
    </source>
</evidence>
<name>A0A2T0WMN6_9BACT</name>
<evidence type="ECO:0000313" key="8">
    <source>
        <dbReference type="Proteomes" id="UP000238157"/>
    </source>
</evidence>
<comment type="subcellular location">
    <subcellularLocation>
        <location evidence="1">Membrane</location>
        <topology evidence="1">Single-pass membrane protein</topology>
    </subcellularLocation>
</comment>
<dbReference type="PANTHER" id="PTHR36985">
    <property type="entry name" value="TRANSLOCATION AND ASSEMBLY MODULE SUBUNIT TAMB"/>
    <property type="match status" value="1"/>
</dbReference>
<dbReference type="InterPro" id="IPR007452">
    <property type="entry name" value="TamB_C"/>
</dbReference>
<accession>A0A2T0WMN6</accession>
<evidence type="ECO:0000313" key="7">
    <source>
        <dbReference type="EMBL" id="PRY87961.1"/>
    </source>
</evidence>
<dbReference type="Proteomes" id="UP000238157">
    <property type="component" value="Unassembled WGS sequence"/>
</dbReference>
<keyword evidence="4 5" id="KW-0472">Membrane</keyword>
<dbReference type="PANTHER" id="PTHR36985:SF1">
    <property type="entry name" value="TRANSLOCATION AND ASSEMBLY MODULE SUBUNIT TAMB"/>
    <property type="match status" value="1"/>
</dbReference>
<dbReference type="OrthoDB" id="9811276at2"/>
<feature type="domain" description="Translocation and assembly module TamB C-terminal" evidence="6">
    <location>
        <begin position="1029"/>
        <end position="1444"/>
    </location>
</feature>
<evidence type="ECO:0000256" key="2">
    <source>
        <dbReference type="ARBA" id="ARBA00022692"/>
    </source>
</evidence>
<dbReference type="GO" id="GO:0009306">
    <property type="term" value="P:protein secretion"/>
    <property type="evidence" value="ECO:0007669"/>
    <property type="project" value="InterPro"/>
</dbReference>
<dbReference type="RefSeq" id="WP_106133454.1">
    <property type="nucleotide sequence ID" value="NZ_PVTR01000005.1"/>
</dbReference>
<comment type="caution">
    <text evidence="7">The sequence shown here is derived from an EMBL/GenBank/DDBJ whole genome shotgun (WGS) entry which is preliminary data.</text>
</comment>
<dbReference type="EMBL" id="PVTR01000005">
    <property type="protein sequence ID" value="PRY87961.1"/>
    <property type="molecule type" value="Genomic_DNA"/>
</dbReference>
<gene>
    <name evidence="7" type="ORF">CLW00_10581</name>
</gene>
<organism evidence="7 8">
    <name type="scientific">Mongoliibacter ruber</name>
    <dbReference type="NCBI Taxonomy" id="1750599"/>
    <lineage>
        <taxon>Bacteria</taxon>
        <taxon>Pseudomonadati</taxon>
        <taxon>Bacteroidota</taxon>
        <taxon>Cytophagia</taxon>
        <taxon>Cytophagales</taxon>
        <taxon>Cyclobacteriaceae</taxon>
        <taxon>Mongoliibacter</taxon>
    </lineage>
</organism>
<protein>
    <submittedName>
        <fullName evidence="7">Uncharacterized protein DUF490</fullName>
    </submittedName>
</protein>
<reference evidence="7 8" key="1">
    <citation type="submission" date="2018-03" db="EMBL/GenBank/DDBJ databases">
        <title>Genomic Encyclopedia of Archaeal and Bacterial Type Strains, Phase II (KMG-II): from individual species to whole genera.</title>
        <authorList>
            <person name="Goeker M."/>
        </authorList>
    </citation>
    <scope>NUCLEOTIDE SEQUENCE [LARGE SCALE GENOMIC DNA]</scope>
    <source>
        <strain evidence="7 8">DSM 27929</strain>
    </source>
</reference>
<evidence type="ECO:0000256" key="1">
    <source>
        <dbReference type="ARBA" id="ARBA00004167"/>
    </source>
</evidence>
<proteinExistence type="predicted"/>
<sequence>MEKNPKVTEKILKALRLIFRLVLFLVLGIFFIAALLQIPYFQTKATKVLTDHISENTGFRTRISGVKIRWWDAISLNDLVIYDQKDSLMVDLEEVYIDFSIRGLFDRENPSLDQIKMEKGNVRLIFHQDEEYLNISEFFSRLNALLPGTKDPDKPSGRFEINNIYFNETSLDILNYGATPVTEGFDYNNLRFRKLIADADDFYTDGPVLGMKVNYLRGEESTSGMVFQQLKTDFTYAPTYMEFDNLYLRSNRTEFKDYLKFSYSSSKALSNFNQEVQILARLDEAILDIADLNFFTDQLPEIDDRISLSGEILGTVDELISEQLLIRFGQRSALFGKFKINGLPDISNTFFEMSLMNSVLNSTDLAPYISTEAQREINKFRDIRFDTDFSGFLHFFTFNGRFRTGIGNMTGRLSFKSENDIPTYTGRLELENLDLGILMEDRQQFQKVSMTGRVKGTGLSVESAILELDADVRKIGVKGYDYANIKTDATYGRDLFRGSIVIDDPNLKGEANGVLDLRDGKDSIRLNMELDTAFLKELKFVENDLFISGKLDMDTKGITLDDIEGIARFSDISVSVEGRNLNVDNFFFQSLFTDESRVISLNSDLLVAGISGIFKIEELITDVTNLSKEYLAILTNSENPVDVSQVGLHEPYNIDINMNFIDINPIINLIEPKASISKNTLIEGAFYQTPDNTILNFFSSIDSIYYNGNFLFDTNLDFNTSKLSRSNDVLASFYVYSKQQDLKSGLIFNNLEMEAIWDVNNIDFTYKQDQLSTGSYLRIQNEIAIYPDHTTIIFEPSELKIIDKIWNFDPENRIYIADNSFLFDNLKLYNENQFISLNGNISNNPEDVLGLEISNLNLDFFNTLSVKEFEGMANGQFGLSSIFETLAINGQLNIDDFYINNFLIGDIEAGTFFSEGLINIELNNYRQGKKVISLEGSLGGEEQDLGLKAKLQQANISVLEPFLEDYVTQMGGTVTGDLDIGGNLAFPVVTGTGRVDEGRLLINYLNTPYTIDGNLVFENNEISFREITLKDVNGNRARMRGGISHDYFRDFVLDISSTMENFQVLNTTIRDNDLFYGTANVSGSLNILGAANNLDITARATSQPNTRIFIPFGTSNIQAQEDFINIINIRDTTQTKSFEESVEKLAINNVRMNFILDITPDAYTEIQIDPRTGENIQGRGRGVLTLNIDTQGNFSMQGNYEITEARYNFSLYNVIRREFVVEPGGRISWFGDPYEGVMDLRAYYQESVSLQNLQNVQNQGLEDPQMRRRWPLRVIMDLKGSLLSPDIAFNFDFAEFPSEGNIQTYISAFQNRIANDEQEKNRQVFSVIMMRSLSPEGQFTGVSNIATSNLSQLLSSQLNSFIAQVDQNLEVDIDLANLDQSALETFQLRVAYTFLDGRLRVTRDGGFTDLQGNADINSIAGDWQAEYLLTEDGRYRMRIYNRNNFNTFTSLSLARNVATYGVSVSQNLSFNSFTELWNKLRSGEREKLRINDTDDFLRYEFEESENWKPIPLKDLEEKIEPKYYEIIEKPKTIRKEDED</sequence>
<evidence type="ECO:0000256" key="5">
    <source>
        <dbReference type="SAM" id="Phobius"/>
    </source>
</evidence>
<feature type="transmembrane region" description="Helical" evidence="5">
    <location>
        <begin position="21"/>
        <end position="41"/>
    </location>
</feature>
<keyword evidence="8" id="KW-1185">Reference proteome</keyword>
<evidence type="ECO:0000256" key="3">
    <source>
        <dbReference type="ARBA" id="ARBA00022989"/>
    </source>
</evidence>